<name>A0A7S4KTA8_9EUKA</name>
<dbReference type="AlphaFoldDB" id="A0A7S4KTA8"/>
<evidence type="ECO:0000313" key="1">
    <source>
        <dbReference type="EMBL" id="CAE2305000.1"/>
    </source>
</evidence>
<dbReference type="EMBL" id="HBKR01016805">
    <property type="protein sequence ID" value="CAE2305000.1"/>
    <property type="molecule type" value="Transcribed_RNA"/>
</dbReference>
<gene>
    <name evidence="1" type="ORF">NAES01612_LOCUS11125</name>
</gene>
<sequence length="182" mass="20515">MYLLLPAADSSNLARVDYSSLSEQSSMVLFIEKIENKQEICGDAENPRDINEWYGIMIDKDTGNVLEITWSWRNLGGKLSMEWLPPAVRKVCIPSNNFIGSADLSALPRSLRELNLSMNWCSGTVDLRTLPEKINIIRLNGNNFRVPLICEAYPKSLSSFLSKKTVSLAPCVSKSCQHVWKF</sequence>
<dbReference type="InterPro" id="IPR032675">
    <property type="entry name" value="LRR_dom_sf"/>
</dbReference>
<protein>
    <submittedName>
        <fullName evidence="1">Uncharacterized protein</fullName>
    </submittedName>
</protein>
<organism evidence="1">
    <name type="scientific">Paramoeba aestuarina</name>
    <dbReference type="NCBI Taxonomy" id="180227"/>
    <lineage>
        <taxon>Eukaryota</taxon>
        <taxon>Amoebozoa</taxon>
        <taxon>Discosea</taxon>
        <taxon>Flabellinia</taxon>
        <taxon>Dactylopodida</taxon>
        <taxon>Paramoebidae</taxon>
        <taxon>Paramoeba</taxon>
    </lineage>
</organism>
<accession>A0A7S4KTA8</accession>
<reference evidence="1" key="1">
    <citation type="submission" date="2021-01" db="EMBL/GenBank/DDBJ databases">
        <authorList>
            <person name="Corre E."/>
            <person name="Pelletier E."/>
            <person name="Niang G."/>
            <person name="Scheremetjew M."/>
            <person name="Finn R."/>
            <person name="Kale V."/>
            <person name="Holt S."/>
            <person name="Cochrane G."/>
            <person name="Meng A."/>
            <person name="Brown T."/>
            <person name="Cohen L."/>
        </authorList>
    </citation>
    <scope>NUCLEOTIDE SEQUENCE</scope>
    <source>
        <strain evidence="1">SoJaBio B1-5/56/2</strain>
    </source>
</reference>
<proteinExistence type="predicted"/>
<dbReference type="Gene3D" id="3.80.10.10">
    <property type="entry name" value="Ribonuclease Inhibitor"/>
    <property type="match status" value="1"/>
</dbReference>